<dbReference type="Pfam" id="PF01370">
    <property type="entry name" value="Epimerase"/>
    <property type="match status" value="1"/>
</dbReference>
<dbReference type="InterPro" id="IPR036291">
    <property type="entry name" value="NAD(P)-bd_dom_sf"/>
</dbReference>
<comment type="caution">
    <text evidence="2">The sequence shown here is derived from an EMBL/GenBank/DDBJ whole genome shotgun (WGS) entry which is preliminary data.</text>
</comment>
<accession>A0A0P9H909</accession>
<evidence type="ECO:0000313" key="3">
    <source>
        <dbReference type="Proteomes" id="UP000050509"/>
    </source>
</evidence>
<dbReference type="GO" id="GO:0004029">
    <property type="term" value="F:aldehyde dehydrogenase (NAD+) activity"/>
    <property type="evidence" value="ECO:0007669"/>
    <property type="project" value="TreeGrafter"/>
</dbReference>
<dbReference type="PANTHER" id="PTHR48079">
    <property type="entry name" value="PROTEIN YEEZ"/>
    <property type="match status" value="1"/>
</dbReference>
<dbReference type="AlphaFoldDB" id="A0A0P9H909"/>
<evidence type="ECO:0000259" key="1">
    <source>
        <dbReference type="Pfam" id="PF01370"/>
    </source>
</evidence>
<dbReference type="PANTHER" id="PTHR48079:SF6">
    <property type="entry name" value="NAD(P)-BINDING DOMAIN-CONTAINING PROTEIN-RELATED"/>
    <property type="match status" value="1"/>
</dbReference>
<gene>
    <name evidence="2" type="ORF">SE17_26655</name>
</gene>
<evidence type="ECO:0000313" key="2">
    <source>
        <dbReference type="EMBL" id="KPV50490.1"/>
    </source>
</evidence>
<protein>
    <submittedName>
        <fullName evidence="2">Epimerase</fullName>
    </submittedName>
</protein>
<feature type="domain" description="NAD-dependent epimerase/dehydratase" evidence="1">
    <location>
        <begin position="4"/>
        <end position="226"/>
    </location>
</feature>
<dbReference type="Proteomes" id="UP000050509">
    <property type="component" value="Unassembled WGS sequence"/>
</dbReference>
<dbReference type="GO" id="GO:0005737">
    <property type="term" value="C:cytoplasm"/>
    <property type="evidence" value="ECO:0007669"/>
    <property type="project" value="TreeGrafter"/>
</dbReference>
<dbReference type="InterPro" id="IPR051783">
    <property type="entry name" value="NAD(P)-dependent_oxidoreduct"/>
</dbReference>
<proteinExistence type="predicted"/>
<dbReference type="SUPFAM" id="SSF51735">
    <property type="entry name" value="NAD(P)-binding Rossmann-fold domains"/>
    <property type="match status" value="1"/>
</dbReference>
<dbReference type="InterPro" id="IPR001509">
    <property type="entry name" value="Epimerase_deHydtase"/>
</dbReference>
<sequence>MHYFLTGATGFIGGRVAQQLVEAGHQVTAVVRSPEKAHDLARLGVAMHKGDVTDKESMREPMRGADGVFHIAGWYKLGGRDKQAGQQINIEGTRNVLEVARELGIPKIVYTSTLAINSDTHGKLVDESYHYSGPHLSEYDRTKAAAHQIADQLIAQGLPLVIVMPGLVYGPGDTSNVRTSFIQYLQRKLPMIPRQTAFSWAHVDDIARGHILAMERGRPGESYIIAGPTATFEDAMQLAEQITGVPAPRLRMGPGALKAMAAIMGVVERAVPVPADYSAEFLRINAGVTYIGDNAKARRELGYNPRPLKEGLTQMLSHEMRLMGMPVPGDTA</sequence>
<dbReference type="Gene3D" id="3.40.50.720">
    <property type="entry name" value="NAD(P)-binding Rossmann-like Domain"/>
    <property type="match status" value="1"/>
</dbReference>
<reference evidence="2 3" key="1">
    <citation type="submission" date="2015-09" db="EMBL/GenBank/DDBJ databases">
        <title>Draft genome sequence of Kouleothrix aurantiaca JCM 19913.</title>
        <authorList>
            <person name="Hemp J."/>
        </authorList>
    </citation>
    <scope>NUCLEOTIDE SEQUENCE [LARGE SCALE GENOMIC DNA]</scope>
    <source>
        <strain evidence="2 3">COM-B</strain>
    </source>
</reference>
<organism evidence="2 3">
    <name type="scientific">Kouleothrix aurantiaca</name>
    <dbReference type="NCBI Taxonomy" id="186479"/>
    <lineage>
        <taxon>Bacteria</taxon>
        <taxon>Bacillati</taxon>
        <taxon>Chloroflexota</taxon>
        <taxon>Chloroflexia</taxon>
        <taxon>Chloroflexales</taxon>
        <taxon>Roseiflexineae</taxon>
        <taxon>Roseiflexaceae</taxon>
        <taxon>Kouleothrix</taxon>
    </lineage>
</organism>
<name>A0A0P9H909_9CHLR</name>
<keyword evidence="3" id="KW-1185">Reference proteome</keyword>
<dbReference type="EMBL" id="LJCR01001364">
    <property type="protein sequence ID" value="KPV50490.1"/>
    <property type="molecule type" value="Genomic_DNA"/>
</dbReference>